<dbReference type="InterPro" id="IPR036689">
    <property type="entry name" value="ESAT-6-like_sf"/>
</dbReference>
<evidence type="ECO:0000313" key="3">
    <source>
        <dbReference type="Proteomes" id="UP000188532"/>
    </source>
</evidence>
<name>A0A1V3X5Y4_MYCKA</name>
<dbReference type="SUPFAM" id="SSF140453">
    <property type="entry name" value="EsxAB dimer-like"/>
    <property type="match status" value="1"/>
</dbReference>
<dbReference type="InterPro" id="IPR010310">
    <property type="entry name" value="T7SS_ESAT-6-like"/>
</dbReference>
<evidence type="ECO:0000313" key="1">
    <source>
        <dbReference type="EMBL" id="BCI85261.1"/>
    </source>
</evidence>
<keyword evidence="4" id="KW-1185">Reference proteome</keyword>
<proteinExistence type="predicted"/>
<dbReference type="STRING" id="1768.B1T50_11480"/>
<dbReference type="GeneID" id="29700276"/>
<dbReference type="EMBL" id="AP023343">
    <property type="protein sequence ID" value="BCI85261.1"/>
    <property type="molecule type" value="Genomic_DNA"/>
</dbReference>
<evidence type="ECO:0000313" key="2">
    <source>
        <dbReference type="EMBL" id="OOK74570.1"/>
    </source>
</evidence>
<dbReference type="EMBL" id="MVBN01000004">
    <property type="protein sequence ID" value="OOK74570.1"/>
    <property type="molecule type" value="Genomic_DNA"/>
</dbReference>
<dbReference type="AlphaFoldDB" id="A0A1V3X5Y4"/>
<accession>A0A1V3X5Y4</accession>
<dbReference type="RefSeq" id="WP_023368222.1">
    <property type="nucleotide sequence ID" value="NZ_BLYZ01000002.1"/>
</dbReference>
<dbReference type="Proteomes" id="UP000516380">
    <property type="component" value="Chromosome"/>
</dbReference>
<reference evidence="1 4" key="2">
    <citation type="submission" date="2020-07" db="EMBL/GenBank/DDBJ databases">
        <title>Mycobacterium kansasii (former subtype) with zoonotic potential isolated from diseased indoor pet cat, Japan.</title>
        <authorList>
            <person name="Fukano H."/>
            <person name="Terazono T."/>
            <person name="Hoshino Y."/>
        </authorList>
    </citation>
    <scope>NUCLEOTIDE SEQUENCE [LARGE SCALE GENOMIC DNA]</scope>
    <source>
        <strain evidence="1 4">Kuro-I</strain>
    </source>
</reference>
<reference evidence="2 3" key="1">
    <citation type="submission" date="2017-02" db="EMBL/GenBank/DDBJ databases">
        <title>Complete genome sequences of Mycobacterium kansasii strains isolated from rhesus macaques.</title>
        <authorList>
            <person name="Panda A."/>
            <person name="Nagaraj S."/>
            <person name="Zhao X."/>
            <person name="Tettelin H."/>
            <person name="Detolla L.J."/>
        </authorList>
    </citation>
    <scope>NUCLEOTIDE SEQUENCE [LARGE SCALE GENOMIC DNA]</scope>
    <source>
        <strain evidence="2 3">11-3469</strain>
    </source>
</reference>
<dbReference type="Pfam" id="PF06013">
    <property type="entry name" value="WXG100"/>
    <property type="match status" value="1"/>
</dbReference>
<gene>
    <name evidence="2" type="ORF">BZL29_4659</name>
    <name evidence="1" type="ORF">NIIDMKKI_04670</name>
</gene>
<dbReference type="Proteomes" id="UP000188532">
    <property type="component" value="Unassembled WGS sequence"/>
</dbReference>
<dbReference type="Gene3D" id="1.10.287.1060">
    <property type="entry name" value="ESAT-6-like"/>
    <property type="match status" value="1"/>
</dbReference>
<protein>
    <submittedName>
        <fullName evidence="2">Type VII secretion system family protein</fullName>
    </submittedName>
</protein>
<organism evidence="2 3">
    <name type="scientific">Mycobacterium kansasii</name>
    <dbReference type="NCBI Taxonomy" id="1768"/>
    <lineage>
        <taxon>Bacteria</taxon>
        <taxon>Bacillati</taxon>
        <taxon>Actinomycetota</taxon>
        <taxon>Actinomycetes</taxon>
        <taxon>Mycobacteriales</taxon>
        <taxon>Mycobacteriaceae</taxon>
        <taxon>Mycobacterium</taxon>
    </lineage>
</organism>
<evidence type="ECO:0000313" key="4">
    <source>
        <dbReference type="Proteomes" id="UP000516380"/>
    </source>
</evidence>
<sequence>MSRRYTVDLDALLAFADRLAKFTARAEQIATAVDQCVAELHGSWLGAGADAEREYHQKWMAADQQMREGLDELRRNAELAHRNYTGVAELSTTMWP</sequence>